<accession>A0AAY4DCE4</accession>
<dbReference type="GO" id="GO:0009898">
    <property type="term" value="C:cytoplasmic side of plasma membrane"/>
    <property type="evidence" value="ECO:0007669"/>
    <property type="project" value="TreeGrafter"/>
</dbReference>
<reference evidence="2 3" key="1">
    <citation type="submission" date="2020-06" db="EMBL/GenBank/DDBJ databases">
        <authorList>
            <consortium name="Wellcome Sanger Institute Data Sharing"/>
        </authorList>
    </citation>
    <scope>NUCLEOTIDE SEQUENCE [LARGE SCALE GENOMIC DNA]</scope>
</reference>
<keyword evidence="3" id="KW-1185">Reference proteome</keyword>
<evidence type="ECO:0000313" key="2">
    <source>
        <dbReference type="Ensembl" id="ENSDCDP00010043275.1"/>
    </source>
</evidence>
<name>A0AAY4DCE4_9TELE</name>
<dbReference type="SUPFAM" id="SSF49599">
    <property type="entry name" value="TRAF domain-like"/>
    <property type="match status" value="1"/>
</dbReference>
<dbReference type="InterPro" id="IPR008974">
    <property type="entry name" value="TRAF-like"/>
</dbReference>
<dbReference type="GO" id="GO:0005164">
    <property type="term" value="F:tumor necrosis factor receptor binding"/>
    <property type="evidence" value="ECO:0007669"/>
    <property type="project" value="TreeGrafter"/>
</dbReference>
<dbReference type="PANTHER" id="PTHR10131">
    <property type="entry name" value="TNF RECEPTOR ASSOCIATED FACTOR"/>
    <property type="match status" value="1"/>
</dbReference>
<reference evidence="2" key="2">
    <citation type="submission" date="2025-08" db="UniProtKB">
        <authorList>
            <consortium name="Ensembl"/>
        </authorList>
    </citation>
    <scope>IDENTIFICATION</scope>
</reference>
<evidence type="ECO:0000313" key="3">
    <source>
        <dbReference type="Proteomes" id="UP000694580"/>
    </source>
</evidence>
<dbReference type="Pfam" id="PF21355">
    <property type="entry name" value="TRAF-mep_MATH"/>
    <property type="match status" value="1"/>
</dbReference>
<dbReference type="Ensembl" id="ENSDCDT00010053332.1">
    <property type="protein sequence ID" value="ENSDCDP00010043275.1"/>
    <property type="gene ID" value="ENSDCDG00010027048.1"/>
</dbReference>
<dbReference type="GeneTree" id="ENSGT00940000163836"/>
<dbReference type="InterPro" id="IPR002083">
    <property type="entry name" value="MATH/TRAF_dom"/>
</dbReference>
<dbReference type="AlphaFoldDB" id="A0AAY4DCE4"/>
<organism evidence="2 3">
    <name type="scientific">Denticeps clupeoides</name>
    <name type="common">denticle herring</name>
    <dbReference type="NCBI Taxonomy" id="299321"/>
    <lineage>
        <taxon>Eukaryota</taxon>
        <taxon>Metazoa</taxon>
        <taxon>Chordata</taxon>
        <taxon>Craniata</taxon>
        <taxon>Vertebrata</taxon>
        <taxon>Euteleostomi</taxon>
        <taxon>Actinopterygii</taxon>
        <taxon>Neopterygii</taxon>
        <taxon>Teleostei</taxon>
        <taxon>Clupei</taxon>
        <taxon>Clupeiformes</taxon>
        <taxon>Denticipitoidei</taxon>
        <taxon>Denticipitidae</taxon>
        <taxon>Denticeps</taxon>
    </lineage>
</organism>
<protein>
    <recommendedName>
        <fullName evidence="1">MATH domain-containing protein</fullName>
    </recommendedName>
</protein>
<dbReference type="Gene3D" id="2.60.210.10">
    <property type="entry name" value="Apoptosis, Tumor Necrosis Factor Receptor Associated Protein 2, Chain A"/>
    <property type="match status" value="1"/>
</dbReference>
<reference evidence="2" key="3">
    <citation type="submission" date="2025-09" db="UniProtKB">
        <authorList>
            <consortium name="Ensembl"/>
        </authorList>
    </citation>
    <scope>IDENTIFICATION</scope>
</reference>
<dbReference type="Proteomes" id="UP000694580">
    <property type="component" value="Chromosome 3"/>
</dbReference>
<dbReference type="GO" id="GO:0031996">
    <property type="term" value="F:thioesterase binding"/>
    <property type="evidence" value="ECO:0007669"/>
    <property type="project" value="TreeGrafter"/>
</dbReference>
<proteinExistence type="predicted"/>
<evidence type="ECO:0000259" key="1">
    <source>
        <dbReference type="PROSITE" id="PS50144"/>
    </source>
</evidence>
<dbReference type="GO" id="GO:0043122">
    <property type="term" value="P:regulation of canonical NF-kappaB signal transduction"/>
    <property type="evidence" value="ECO:0007669"/>
    <property type="project" value="TreeGrafter"/>
</dbReference>
<dbReference type="InterPro" id="IPR049342">
    <property type="entry name" value="TRAF1-6_MATH_dom"/>
</dbReference>
<dbReference type="PROSITE" id="PS50144">
    <property type="entry name" value="MATH"/>
    <property type="match status" value="1"/>
</dbReference>
<feature type="domain" description="MATH" evidence="1">
    <location>
        <begin position="1"/>
        <end position="141"/>
    </location>
</feature>
<sequence>MKCLLNRSLSCPLPICHGKPYQGHQVRCGYKLSARAHLGGDGPGHGSHLSLYVLLMRGDFDSLLPWPFQQLVTLSVLDQSVARNHISMSFSPDTENSSFHRPRTDTNKASGYHLFVSHANLEAPKNAVYIRDDTLFIRVKVDTTGLEHL</sequence>
<dbReference type="PANTHER" id="PTHR10131:SF83">
    <property type="entry name" value="TNF RECEPTOR-ASSOCIATED FACTOR 5"/>
    <property type="match status" value="1"/>
</dbReference>